<protein>
    <recommendedName>
        <fullName evidence="3">DUF2116 family Zn-ribbon domain-containing protein</fullName>
    </recommendedName>
</protein>
<dbReference type="Proteomes" id="UP000526302">
    <property type="component" value="Unassembled WGS sequence"/>
</dbReference>
<dbReference type="EMBL" id="JAAZKV010000018">
    <property type="protein sequence ID" value="NMA44635.1"/>
    <property type="molecule type" value="Genomic_DNA"/>
</dbReference>
<reference evidence="1 2" key="1">
    <citation type="journal article" date="2020" name="Biotechnol. Biofuels">
        <title>New insights from the biogas microbiome by comprehensive genome-resolved metagenomics of nearly 1600 species originating from multiple anaerobic digesters.</title>
        <authorList>
            <person name="Campanaro S."/>
            <person name="Treu L."/>
            <person name="Rodriguez-R L.M."/>
            <person name="Kovalovszki A."/>
            <person name="Ziels R.M."/>
            <person name="Maus I."/>
            <person name="Zhu X."/>
            <person name="Kougias P.G."/>
            <person name="Basile A."/>
            <person name="Luo G."/>
            <person name="Schluter A."/>
            <person name="Konstantinidis K.T."/>
            <person name="Angelidaki I."/>
        </authorList>
    </citation>
    <scope>NUCLEOTIDE SEQUENCE [LARGE SCALE GENOMIC DNA]</scope>
    <source>
        <strain evidence="1">AS22ysBPME_79</strain>
    </source>
</reference>
<gene>
    <name evidence="1" type="ORF">GX950_02380</name>
</gene>
<accession>A0A7K4BZM0</accession>
<comment type="caution">
    <text evidence="1">The sequence shown here is derived from an EMBL/GenBank/DDBJ whole genome shotgun (WGS) entry which is preliminary data.</text>
</comment>
<name>A0A7K4BZM0_9ARCH</name>
<proteinExistence type="predicted"/>
<evidence type="ECO:0000313" key="1">
    <source>
        <dbReference type="EMBL" id="NMA44635.1"/>
    </source>
</evidence>
<evidence type="ECO:0008006" key="3">
    <source>
        <dbReference type="Google" id="ProtNLM"/>
    </source>
</evidence>
<sequence>MKKICASCGMIFEVKEDPKFCSDKCKNKFKQSNLAFIKKPTPPRRVYAEE</sequence>
<dbReference type="AlphaFoldDB" id="A0A7K4BZM0"/>
<organism evidence="1 2">
    <name type="scientific">Candidatus Iainarchaeum sp</name>
    <dbReference type="NCBI Taxonomy" id="3101447"/>
    <lineage>
        <taxon>Archaea</taxon>
        <taxon>Candidatus Iainarchaeota</taxon>
        <taxon>Candidatus Iainarchaeia</taxon>
        <taxon>Candidatus Iainarchaeales</taxon>
        <taxon>Candidatus Iainarchaeaceae</taxon>
        <taxon>Candidatus Iainarchaeum</taxon>
    </lineage>
</organism>
<evidence type="ECO:0000313" key="2">
    <source>
        <dbReference type="Proteomes" id="UP000526302"/>
    </source>
</evidence>